<evidence type="ECO:0000313" key="2">
    <source>
        <dbReference type="EMBL" id="EPC00466.1"/>
    </source>
</evidence>
<dbReference type="EMBL" id="ASTJ01000040">
    <property type="protein sequence ID" value="EPC00466.1"/>
    <property type="molecule type" value="Genomic_DNA"/>
</dbReference>
<keyword evidence="3" id="KW-1185">Reference proteome</keyword>
<comment type="caution">
    <text evidence="2">The sequence shown here is derived from an EMBL/GenBank/DDBJ whole genome shotgun (WGS) entry which is preliminary data.</text>
</comment>
<dbReference type="InterPro" id="IPR039554">
    <property type="entry name" value="HigA2-like_HTH"/>
</dbReference>
<accession>S2L6Y8</accession>
<dbReference type="Proteomes" id="UP000014463">
    <property type="component" value="Unassembled WGS sequence"/>
</dbReference>
<dbReference type="SUPFAM" id="SSF47413">
    <property type="entry name" value="lambda repressor-like DNA-binding domains"/>
    <property type="match status" value="1"/>
</dbReference>
<organism evidence="2 3">
    <name type="scientific">Litchfieldella anticariensis (strain DSM 16096 / CECT 5854 / CIP 108499 / LMG 22089 / FP35)</name>
    <name type="common">Halomonas anticariensis</name>
    <dbReference type="NCBI Taxonomy" id="1121939"/>
    <lineage>
        <taxon>Bacteria</taxon>
        <taxon>Pseudomonadati</taxon>
        <taxon>Pseudomonadota</taxon>
        <taxon>Gammaproteobacteria</taxon>
        <taxon>Oceanospirillales</taxon>
        <taxon>Halomonadaceae</taxon>
        <taxon>Litchfieldella</taxon>
    </lineage>
</organism>
<dbReference type="Pfam" id="PF13744">
    <property type="entry name" value="HTH_37"/>
    <property type="match status" value="1"/>
</dbReference>
<dbReference type="eggNOG" id="COG4679">
    <property type="taxonomic scope" value="Bacteria"/>
</dbReference>
<gene>
    <name evidence="2" type="ORF">L861_06020</name>
</gene>
<proteinExistence type="predicted"/>
<dbReference type="AlphaFoldDB" id="S2L6Y8"/>
<dbReference type="OrthoDB" id="9788479at2"/>
<dbReference type="InterPro" id="IPR009241">
    <property type="entry name" value="HigB-like"/>
</dbReference>
<evidence type="ECO:0000313" key="3">
    <source>
        <dbReference type="Proteomes" id="UP000014463"/>
    </source>
</evidence>
<evidence type="ECO:0000259" key="1">
    <source>
        <dbReference type="Pfam" id="PF13744"/>
    </source>
</evidence>
<sequence>MLSTAEELSTQAEQLQVSTEGGGTFRVFYVANWGDAIYMLHCFQKKTRKTSQRDIQLGQQRYRNLLPQGSICSLEVMNMANERFDSIWSAIEDSPEQAENMRVRVELMQALHERVAFWELTQREAAARLNINQPRLNDLFKGKISKFSLDALVNMTSAARLPVGVCLLPASIDILSAIHYPIYVSSSE</sequence>
<reference evidence="2 3" key="1">
    <citation type="journal article" date="2013" name="Genome Announc.">
        <title>Draft genome sequence of the moderately halophilic gammaproteobacterium Halomonas anticariensis FP35.</title>
        <authorList>
            <person name="Tahrioui A."/>
            <person name="Quesada E."/>
            <person name="Llamas I."/>
        </authorList>
    </citation>
    <scope>NUCLEOTIDE SEQUENCE [LARGE SCALE GENOMIC DNA]</scope>
    <source>
        <strain evidence="3">DSM 16096 / CECT 5854 / LMG 22089 / FP35</strain>
    </source>
</reference>
<dbReference type="InterPro" id="IPR010982">
    <property type="entry name" value="Lambda_DNA-bd_dom_sf"/>
</dbReference>
<dbReference type="Gene3D" id="1.10.260.40">
    <property type="entry name" value="lambda repressor-like DNA-binding domains"/>
    <property type="match status" value="1"/>
</dbReference>
<feature type="domain" description="HigA2-like helix-turn-helix" evidence="1">
    <location>
        <begin position="91"/>
        <end position="158"/>
    </location>
</feature>
<protein>
    <recommendedName>
        <fullName evidence="1">HigA2-like helix-turn-helix domain-containing protein</fullName>
    </recommendedName>
</protein>
<dbReference type="GO" id="GO:0003677">
    <property type="term" value="F:DNA binding"/>
    <property type="evidence" value="ECO:0007669"/>
    <property type="project" value="InterPro"/>
</dbReference>
<dbReference type="STRING" id="1121939.L861_06020"/>
<dbReference type="eggNOG" id="COG5606">
    <property type="taxonomic scope" value="Bacteria"/>
</dbReference>
<dbReference type="Pfam" id="PF05973">
    <property type="entry name" value="Gp49"/>
    <property type="match status" value="1"/>
</dbReference>
<dbReference type="PATRIC" id="fig|1121939.11.peg.3972"/>
<name>S2L6Y8_LITA3</name>